<dbReference type="Gene3D" id="3.40.50.2000">
    <property type="entry name" value="Glycogen Phosphorylase B"/>
    <property type="match status" value="3"/>
</dbReference>
<dbReference type="Proteomes" id="UP000054683">
    <property type="component" value="Unassembled WGS sequence"/>
</dbReference>
<dbReference type="CDD" id="cd03809">
    <property type="entry name" value="GT4_MtfB-like"/>
    <property type="match status" value="2"/>
</dbReference>
<name>A0A158F285_9BURK</name>
<dbReference type="RefSeq" id="WP_062081838.1">
    <property type="nucleotide sequence ID" value="NZ_FCOK02000002.1"/>
</dbReference>
<dbReference type="InterPro" id="IPR001296">
    <property type="entry name" value="Glyco_trans_1"/>
</dbReference>
<dbReference type="AlphaFoldDB" id="A0A158F285"/>
<reference evidence="3 4" key="1">
    <citation type="submission" date="2016-01" db="EMBL/GenBank/DDBJ databases">
        <authorList>
            <person name="Oliw E.H."/>
        </authorList>
    </citation>
    <scope>NUCLEOTIDE SEQUENCE [LARGE SCALE GENOMIC DNA]</scope>
    <source>
        <strain evidence="3">LMG 27134</strain>
    </source>
</reference>
<dbReference type="PANTHER" id="PTHR46401:SF2">
    <property type="entry name" value="GLYCOSYLTRANSFERASE WBBK-RELATED"/>
    <property type="match status" value="1"/>
</dbReference>
<dbReference type="SUPFAM" id="SSF53756">
    <property type="entry name" value="UDP-Glycosyltransferase/glycogen phosphorylase"/>
    <property type="match status" value="2"/>
</dbReference>
<accession>A0A158F285</accession>
<dbReference type="GO" id="GO:0009103">
    <property type="term" value="P:lipopolysaccharide biosynthetic process"/>
    <property type="evidence" value="ECO:0007669"/>
    <property type="project" value="TreeGrafter"/>
</dbReference>
<evidence type="ECO:0000259" key="2">
    <source>
        <dbReference type="Pfam" id="PF00534"/>
    </source>
</evidence>
<protein>
    <submittedName>
        <fullName evidence="3">Group 1 glycosyl transferase</fullName>
    </submittedName>
</protein>
<evidence type="ECO:0000313" key="4">
    <source>
        <dbReference type="Proteomes" id="UP000054683"/>
    </source>
</evidence>
<dbReference type="OrthoDB" id="433681at2"/>
<evidence type="ECO:0000256" key="1">
    <source>
        <dbReference type="ARBA" id="ARBA00022679"/>
    </source>
</evidence>
<dbReference type="EMBL" id="FCOK02000002">
    <property type="protein sequence ID" value="SAL13944.1"/>
    <property type="molecule type" value="Genomic_DNA"/>
</dbReference>
<feature type="domain" description="Glycosyl transferase family 1" evidence="2">
    <location>
        <begin position="224"/>
        <end position="377"/>
    </location>
</feature>
<keyword evidence="1 3" id="KW-0808">Transferase</keyword>
<sequence>MRIVLDLQGCQSVSRLRGIGRYSIALAKAIVRNAGEHQVWIVLSDLFPGTIETIRASFEGLLPDERIVTFSLPALTPYQSTHDWRTRAAGLIREHAIAELEPDLVHISSLFEGYVDTSMTSVKAFDETTLVAVTLYDLIPFLNPAKYLPDDGRKHHYYGKIDDLKRADMLLAISDFCAEEAQRELGISPARITSISSAAADTFTRLAMSEVEIEELNRRFGLSRPFLMTTGIVEPRKNLDGLIIAYSMLPEELRRRHQLFIVCQPTARDRVRLNDLAASHGLNADELVLANYVSDQDLIALYNQCYLFVFPSLHEGFGLPALEAMACGAAAIGSAATSVPEVIGRKDALFNPLDLDQMAKMMHRALTDKEYWQSLRDFGIERARKFSWDVTGRRAVEAFENAYAKRHAGQPSAEWSSGEGRYRKLIDALVGLGEPASDVDYIASANAIGANQRSERVPQLLVDVSVLSAFDAKSGIQRVTRSILLSLLTSPPPGWTVRPVRLDRQHMAYRYANAFLRMLESTPEADDDDEWVDTQPGDVFLGLDLIADAAANAEAWFSAQRERGVKIHFVVYDLLPVLRPEWFHEGIARCFPAWVETIVRVSDSLVCISRAVADDLKAWLDAANPERLRELSLGYFHLGADIENSHPSTGLPDDTDEVLRALRAKPTFVMVGTVEPRKGHVQAFAAFQELWAAKIDVNLVIVGKAGWGVGDLPETLARHADQNERFFWLQGISDEYLDKIYEASSCLLAPSLGEGFGLPLIEAAQKGLPILARDIPVFREVAGNHAFYFTGDEASTLASAVETWIGLDKEGRAPASAAMPWLTWTQSAEQLVRVILKGERYQVWRTR</sequence>
<organism evidence="3 4">
    <name type="scientific">Caballeronia udeis</name>
    <dbReference type="NCBI Taxonomy" id="1232866"/>
    <lineage>
        <taxon>Bacteria</taxon>
        <taxon>Pseudomonadati</taxon>
        <taxon>Pseudomonadota</taxon>
        <taxon>Betaproteobacteria</taxon>
        <taxon>Burkholderiales</taxon>
        <taxon>Burkholderiaceae</taxon>
        <taxon>Caballeronia</taxon>
    </lineage>
</organism>
<dbReference type="GO" id="GO:0016757">
    <property type="term" value="F:glycosyltransferase activity"/>
    <property type="evidence" value="ECO:0007669"/>
    <property type="project" value="InterPro"/>
</dbReference>
<proteinExistence type="predicted"/>
<dbReference type="PANTHER" id="PTHR46401">
    <property type="entry name" value="GLYCOSYLTRANSFERASE WBBK-RELATED"/>
    <property type="match status" value="1"/>
</dbReference>
<gene>
    <name evidence="3" type="ORF">AWB69_00557</name>
</gene>
<dbReference type="Pfam" id="PF00534">
    <property type="entry name" value="Glycos_transf_1"/>
    <property type="match status" value="2"/>
</dbReference>
<evidence type="ECO:0000313" key="3">
    <source>
        <dbReference type="EMBL" id="SAL13944.1"/>
    </source>
</evidence>
<feature type="domain" description="Glycosyl transferase family 1" evidence="2">
    <location>
        <begin position="664"/>
        <end position="808"/>
    </location>
</feature>